<sequence>MEQLIERVNKLATPVKAGIIAGIILLLTAGTYFLVITDIETRIEGIKAEQQAKDITLAEKQAIADNLSERRKEMDALEQRFEEALTQLPEKKDIEELLSQLNDVGKKAGLEIGRVTPGVERPEGFYSSIPISMSVAGNYHEIATFLQEIAGLRRIVNVSNLHLGNPTMRGDKVMLNSEFMATTFRFSDARKPGGAP</sequence>
<dbReference type="PANTHER" id="PTHR39555">
    <property type="entry name" value="FIMBRIAL ASSEMBLY PROTEIN PILO-LIKE PROTEIN-RELATED"/>
    <property type="match status" value="1"/>
</dbReference>
<dbReference type="Gene3D" id="3.30.70.60">
    <property type="match status" value="1"/>
</dbReference>
<keyword evidence="1" id="KW-0175">Coiled coil</keyword>
<dbReference type="Pfam" id="PF04350">
    <property type="entry name" value="PilO"/>
    <property type="match status" value="1"/>
</dbReference>
<dbReference type="InterPro" id="IPR007445">
    <property type="entry name" value="PilO"/>
</dbReference>
<keyword evidence="2" id="KW-0812">Transmembrane</keyword>
<name>A0A2W5TBV0_9BACT</name>
<dbReference type="PANTHER" id="PTHR39555:SF1">
    <property type="entry name" value="TYPE IV PILUS INNER MEMBRANE COMPONENT PILO"/>
    <property type="match status" value="1"/>
</dbReference>
<evidence type="ECO:0000313" key="3">
    <source>
        <dbReference type="EMBL" id="PZR11407.1"/>
    </source>
</evidence>
<organism evidence="3 4">
    <name type="scientific">Archangium gephyra</name>
    <dbReference type="NCBI Taxonomy" id="48"/>
    <lineage>
        <taxon>Bacteria</taxon>
        <taxon>Pseudomonadati</taxon>
        <taxon>Myxococcota</taxon>
        <taxon>Myxococcia</taxon>
        <taxon>Myxococcales</taxon>
        <taxon>Cystobacterineae</taxon>
        <taxon>Archangiaceae</taxon>
        <taxon>Archangium</taxon>
    </lineage>
</organism>
<accession>A0A2W5TBV0</accession>
<protein>
    <submittedName>
        <fullName evidence="3">Pilus assembly protein PilO</fullName>
    </submittedName>
</protein>
<comment type="caution">
    <text evidence="3">The sequence shown here is derived from an EMBL/GenBank/DDBJ whole genome shotgun (WGS) entry which is preliminary data.</text>
</comment>
<dbReference type="GO" id="GO:0043683">
    <property type="term" value="P:type IV pilus assembly"/>
    <property type="evidence" value="ECO:0007669"/>
    <property type="project" value="InterPro"/>
</dbReference>
<dbReference type="GO" id="GO:0043107">
    <property type="term" value="P:type IV pilus-dependent motility"/>
    <property type="evidence" value="ECO:0007669"/>
    <property type="project" value="InterPro"/>
</dbReference>
<evidence type="ECO:0000256" key="1">
    <source>
        <dbReference type="SAM" id="Coils"/>
    </source>
</evidence>
<dbReference type="InterPro" id="IPR014717">
    <property type="entry name" value="Transl_elong_EF1B/ribsomal_bS6"/>
</dbReference>
<keyword evidence="2" id="KW-0472">Membrane</keyword>
<dbReference type="Proteomes" id="UP000249061">
    <property type="component" value="Unassembled WGS sequence"/>
</dbReference>
<feature type="coiled-coil region" evidence="1">
    <location>
        <begin position="60"/>
        <end position="87"/>
    </location>
</feature>
<reference evidence="3 4" key="1">
    <citation type="submission" date="2017-08" db="EMBL/GenBank/DDBJ databases">
        <title>Infants hospitalized years apart are colonized by the same room-sourced microbial strains.</title>
        <authorList>
            <person name="Brooks B."/>
            <person name="Olm M.R."/>
            <person name="Firek B.A."/>
            <person name="Baker R."/>
            <person name="Thomas B.C."/>
            <person name="Morowitz M.J."/>
            <person name="Banfield J.F."/>
        </authorList>
    </citation>
    <scope>NUCLEOTIDE SEQUENCE [LARGE SCALE GENOMIC DNA]</scope>
    <source>
        <strain evidence="3">S2_003_000_R2_14</strain>
    </source>
</reference>
<gene>
    <name evidence="3" type="ORF">DI536_17415</name>
</gene>
<proteinExistence type="predicted"/>
<feature type="transmembrane region" description="Helical" evidence="2">
    <location>
        <begin position="17"/>
        <end position="37"/>
    </location>
</feature>
<evidence type="ECO:0000313" key="4">
    <source>
        <dbReference type="Proteomes" id="UP000249061"/>
    </source>
</evidence>
<dbReference type="EMBL" id="QFQP01000014">
    <property type="protein sequence ID" value="PZR11407.1"/>
    <property type="molecule type" value="Genomic_DNA"/>
</dbReference>
<evidence type="ECO:0000256" key="2">
    <source>
        <dbReference type="SAM" id="Phobius"/>
    </source>
</evidence>
<keyword evidence="2" id="KW-1133">Transmembrane helix</keyword>
<dbReference type="AlphaFoldDB" id="A0A2W5TBV0"/>